<name>A0A8S0YUQ2_ARCPL</name>
<evidence type="ECO:0000256" key="4">
    <source>
        <dbReference type="ARBA" id="ARBA00022461"/>
    </source>
</evidence>
<keyword evidence="6 13" id="KW-1133">Transmembrane helix</keyword>
<evidence type="ECO:0000256" key="8">
    <source>
        <dbReference type="ARBA" id="ARBA00023065"/>
    </source>
</evidence>
<keyword evidence="5 12" id="KW-0812">Transmembrane</keyword>
<protein>
    <submittedName>
        <fullName evidence="14">Uncharacterized protein</fullName>
    </submittedName>
</protein>
<feature type="transmembrane region" description="Helical" evidence="13">
    <location>
        <begin position="329"/>
        <end position="350"/>
    </location>
</feature>
<evidence type="ECO:0000256" key="10">
    <source>
        <dbReference type="ARBA" id="ARBA00023201"/>
    </source>
</evidence>
<gene>
    <name evidence="14" type="ORF">APLA_LOCUS1258</name>
</gene>
<keyword evidence="8 12" id="KW-0406">Ion transport</keyword>
<evidence type="ECO:0000256" key="3">
    <source>
        <dbReference type="ARBA" id="ARBA00022448"/>
    </source>
</evidence>
<dbReference type="InterPro" id="IPR001873">
    <property type="entry name" value="ENaC"/>
</dbReference>
<dbReference type="GO" id="GO:0005272">
    <property type="term" value="F:sodium channel activity"/>
    <property type="evidence" value="ECO:0007669"/>
    <property type="project" value="UniProtKB-KW"/>
</dbReference>
<evidence type="ECO:0000256" key="5">
    <source>
        <dbReference type="ARBA" id="ARBA00022692"/>
    </source>
</evidence>
<keyword evidence="11 12" id="KW-0407">Ion channel</keyword>
<evidence type="ECO:0000256" key="2">
    <source>
        <dbReference type="ARBA" id="ARBA00007193"/>
    </source>
</evidence>
<accession>A0A8S0YUQ2</accession>
<keyword evidence="10 12" id="KW-0739">Sodium transport</keyword>
<keyword evidence="9 13" id="KW-0472">Membrane</keyword>
<evidence type="ECO:0000256" key="11">
    <source>
        <dbReference type="ARBA" id="ARBA00023303"/>
    </source>
</evidence>
<evidence type="ECO:0000313" key="14">
    <source>
        <dbReference type="EMBL" id="CAB3222701.1"/>
    </source>
</evidence>
<sequence length="402" mass="45932">MIKSAIYEVIKNYVKTTTLHGFKYLYSAYYLDRVVWILCCGASACCAGVLCAVLWSRFLEVPALLTLSDNINDGEVMADKIPAIIVCPTTENVAAMYLEKFSFENETENQRIPRILARLLTGKFISKDQLLFLDDFLVNRNLNLAEIMLDYEPSCSQHTKRCRYQETIVPCEELFQSEMTTSGTCCVIDPKKWKNLSESFEARTHTTQILDFVLQYTQGSKDYGCELITMYDNEEDNGSDFLLPGNLYMAYQKFIVIFNNPGPDNLMEITCDRRKGYSMTSCMLKCVEMFCGCRDPFSPEVNDETSILPICPVTRLQCVRGTKSSLGGVFNMFLGVGLFSALEFLFLILVKLPAALKKSSEMDPIAKHDLSVQRQQSQYPKNEIFPYRDRQRHKQFAGFEPY</sequence>
<dbReference type="Pfam" id="PF00858">
    <property type="entry name" value="ASC"/>
    <property type="match status" value="1"/>
</dbReference>
<evidence type="ECO:0000256" key="12">
    <source>
        <dbReference type="RuleBase" id="RU000679"/>
    </source>
</evidence>
<comment type="similarity">
    <text evidence="2 12">Belongs to the amiloride-sensitive sodium channel (TC 1.A.6) family.</text>
</comment>
<dbReference type="Proteomes" id="UP000494256">
    <property type="component" value="Unassembled WGS sequence"/>
</dbReference>
<dbReference type="EMBL" id="CADEBD010000058">
    <property type="protein sequence ID" value="CAB3222701.1"/>
    <property type="molecule type" value="Genomic_DNA"/>
</dbReference>
<evidence type="ECO:0000256" key="13">
    <source>
        <dbReference type="SAM" id="Phobius"/>
    </source>
</evidence>
<feature type="transmembrane region" description="Helical" evidence="13">
    <location>
        <begin position="34"/>
        <end position="55"/>
    </location>
</feature>
<comment type="subcellular location">
    <subcellularLocation>
        <location evidence="1">Membrane</location>
        <topology evidence="1">Multi-pass membrane protein</topology>
    </subcellularLocation>
</comment>
<dbReference type="GO" id="GO:0016020">
    <property type="term" value="C:membrane"/>
    <property type="evidence" value="ECO:0007669"/>
    <property type="project" value="UniProtKB-SubCell"/>
</dbReference>
<keyword evidence="3 12" id="KW-0813">Transport</keyword>
<evidence type="ECO:0000256" key="1">
    <source>
        <dbReference type="ARBA" id="ARBA00004141"/>
    </source>
</evidence>
<comment type="caution">
    <text evidence="14">The sequence shown here is derived from an EMBL/GenBank/DDBJ whole genome shotgun (WGS) entry which is preliminary data.</text>
</comment>
<proteinExistence type="inferred from homology"/>
<keyword evidence="7" id="KW-0915">Sodium</keyword>
<evidence type="ECO:0000256" key="9">
    <source>
        <dbReference type="ARBA" id="ARBA00023136"/>
    </source>
</evidence>
<evidence type="ECO:0000313" key="15">
    <source>
        <dbReference type="Proteomes" id="UP000494256"/>
    </source>
</evidence>
<reference evidence="14 15" key="1">
    <citation type="submission" date="2020-04" db="EMBL/GenBank/DDBJ databases">
        <authorList>
            <person name="Wallbank WR R."/>
            <person name="Pardo Diaz C."/>
            <person name="Kozak K."/>
            <person name="Martin S."/>
            <person name="Jiggins C."/>
            <person name="Moest M."/>
            <person name="Warren A I."/>
            <person name="Byers J.R.P. K."/>
            <person name="Montejo-Kovacevich G."/>
            <person name="Yen C E."/>
        </authorList>
    </citation>
    <scope>NUCLEOTIDE SEQUENCE [LARGE SCALE GENOMIC DNA]</scope>
</reference>
<organism evidence="14 15">
    <name type="scientific">Arctia plantaginis</name>
    <name type="common">Wood tiger moth</name>
    <name type="synonym">Phalaena plantaginis</name>
    <dbReference type="NCBI Taxonomy" id="874455"/>
    <lineage>
        <taxon>Eukaryota</taxon>
        <taxon>Metazoa</taxon>
        <taxon>Ecdysozoa</taxon>
        <taxon>Arthropoda</taxon>
        <taxon>Hexapoda</taxon>
        <taxon>Insecta</taxon>
        <taxon>Pterygota</taxon>
        <taxon>Neoptera</taxon>
        <taxon>Endopterygota</taxon>
        <taxon>Lepidoptera</taxon>
        <taxon>Glossata</taxon>
        <taxon>Ditrysia</taxon>
        <taxon>Noctuoidea</taxon>
        <taxon>Erebidae</taxon>
        <taxon>Arctiinae</taxon>
        <taxon>Arctia</taxon>
    </lineage>
</organism>
<evidence type="ECO:0000256" key="6">
    <source>
        <dbReference type="ARBA" id="ARBA00022989"/>
    </source>
</evidence>
<evidence type="ECO:0000256" key="7">
    <source>
        <dbReference type="ARBA" id="ARBA00023053"/>
    </source>
</evidence>
<dbReference type="AlphaFoldDB" id="A0A8S0YUQ2"/>
<keyword evidence="4 12" id="KW-0894">Sodium channel</keyword>